<dbReference type="OrthoDB" id="1682956at2"/>
<dbReference type="InterPro" id="IPR014208">
    <property type="entry name" value="Spore_III_D"/>
</dbReference>
<dbReference type="STRING" id="748449.Halha_2452"/>
<dbReference type="PATRIC" id="fig|748449.3.peg.2374"/>
<evidence type="ECO:0000313" key="4">
    <source>
        <dbReference type="EMBL" id="AGB42326.1"/>
    </source>
</evidence>
<evidence type="ECO:0000256" key="3">
    <source>
        <dbReference type="ARBA" id="ARBA00023163"/>
    </source>
</evidence>
<dbReference type="eggNOG" id="COG1609">
    <property type="taxonomic scope" value="Bacteria"/>
</dbReference>
<dbReference type="InterPro" id="IPR018356">
    <property type="entry name" value="Tscrpt_reg_HTH_DeoR_CS"/>
</dbReference>
<dbReference type="Proteomes" id="UP000010880">
    <property type="component" value="Chromosome"/>
</dbReference>
<keyword evidence="2" id="KW-0238">DNA-binding</keyword>
<proteinExistence type="predicted"/>
<evidence type="ECO:0000256" key="1">
    <source>
        <dbReference type="ARBA" id="ARBA00023015"/>
    </source>
</evidence>
<name>L0KBG1_HALHC</name>
<keyword evidence="1" id="KW-0805">Transcription regulation</keyword>
<sequence length="93" mass="10985">MKDYIYRRVLEVGNYIYETKATVRQAAKVFGVSKSTIHKDVTDRIKKVDEELAEDVREVLDYNKAERHYRGGEATRKKYLNQNEEQMIEEVGK</sequence>
<organism evidence="4 5">
    <name type="scientific">Halobacteroides halobius (strain ATCC 35273 / DSM 5150 / MD-1)</name>
    <dbReference type="NCBI Taxonomy" id="748449"/>
    <lineage>
        <taxon>Bacteria</taxon>
        <taxon>Bacillati</taxon>
        <taxon>Bacillota</taxon>
        <taxon>Clostridia</taxon>
        <taxon>Halanaerobiales</taxon>
        <taxon>Halobacteroidaceae</taxon>
        <taxon>Halobacteroides</taxon>
    </lineage>
</organism>
<dbReference type="NCBIfam" id="TIGR02844">
    <property type="entry name" value="spore_III_D"/>
    <property type="match status" value="1"/>
</dbReference>
<protein>
    <submittedName>
        <fullName evidence="4">Sporulation transcriptional regulator SpoIIID</fullName>
    </submittedName>
</protein>
<evidence type="ECO:0000256" key="2">
    <source>
        <dbReference type="ARBA" id="ARBA00023125"/>
    </source>
</evidence>
<dbReference type="GO" id="GO:0003677">
    <property type="term" value="F:DNA binding"/>
    <property type="evidence" value="ECO:0007669"/>
    <property type="project" value="UniProtKB-KW"/>
</dbReference>
<reference evidence="5" key="1">
    <citation type="submission" date="2012-02" db="EMBL/GenBank/DDBJ databases">
        <title>The complete genome of Halobacteroides halobius DSM 5150.</title>
        <authorList>
            <person name="Lucas S."/>
            <person name="Copeland A."/>
            <person name="Lapidus A."/>
            <person name="Glavina del Rio T."/>
            <person name="Dalin E."/>
            <person name="Tice H."/>
            <person name="Bruce D."/>
            <person name="Goodwin L."/>
            <person name="Pitluck S."/>
            <person name="Peters L."/>
            <person name="Mikhailova N."/>
            <person name="Gu W."/>
            <person name="Kyrpides N."/>
            <person name="Mavromatis K."/>
            <person name="Ivanova N."/>
            <person name="Brettin T."/>
            <person name="Detter J.C."/>
            <person name="Han C."/>
            <person name="Larimer F."/>
            <person name="Land M."/>
            <person name="Hauser L."/>
            <person name="Markowitz V."/>
            <person name="Cheng J.-F."/>
            <person name="Hugenholtz P."/>
            <person name="Woyke T."/>
            <person name="Wu D."/>
            <person name="Tindall B."/>
            <person name="Pomrenke H."/>
            <person name="Brambilla E."/>
            <person name="Klenk H.-P."/>
            <person name="Eisen J.A."/>
        </authorList>
    </citation>
    <scope>NUCLEOTIDE SEQUENCE [LARGE SCALE GENOMIC DNA]</scope>
    <source>
        <strain evidence="5">ATCC 35273 / DSM 5150 / MD-1</strain>
    </source>
</reference>
<dbReference type="HOGENOM" id="CLU_174628_0_0_9"/>
<dbReference type="RefSeq" id="WP_015328040.1">
    <property type="nucleotide sequence ID" value="NC_019978.1"/>
</dbReference>
<dbReference type="EMBL" id="CP003359">
    <property type="protein sequence ID" value="AGB42326.1"/>
    <property type="molecule type" value="Genomic_DNA"/>
</dbReference>
<dbReference type="PROSITE" id="PS00894">
    <property type="entry name" value="HTH_DEOR_1"/>
    <property type="match status" value="1"/>
</dbReference>
<evidence type="ECO:0000313" key="5">
    <source>
        <dbReference type="Proteomes" id="UP000010880"/>
    </source>
</evidence>
<keyword evidence="3" id="KW-0804">Transcription</keyword>
<dbReference type="Pfam" id="PF12116">
    <property type="entry name" value="SpoIIID"/>
    <property type="match status" value="1"/>
</dbReference>
<keyword evidence="5" id="KW-1185">Reference proteome</keyword>
<accession>L0KBG1</accession>
<dbReference type="AlphaFoldDB" id="L0KBG1"/>
<dbReference type="KEGG" id="hhl:Halha_2452"/>
<dbReference type="GO" id="GO:0003700">
    <property type="term" value="F:DNA-binding transcription factor activity"/>
    <property type="evidence" value="ECO:0007669"/>
    <property type="project" value="InterPro"/>
</dbReference>
<gene>
    <name evidence="4" type="ordered locus">Halha_2452</name>
</gene>